<dbReference type="InterPro" id="IPR052775">
    <property type="entry name" value="IUN_hydrolase"/>
</dbReference>
<dbReference type="CDD" id="cd02649">
    <property type="entry name" value="nuc_hydro_CeIAG"/>
    <property type="match status" value="1"/>
</dbReference>
<evidence type="ECO:0000313" key="4">
    <source>
        <dbReference type="Proteomes" id="UP001634394"/>
    </source>
</evidence>
<protein>
    <recommendedName>
        <fullName evidence="2">Inosine/uridine-preferring nucleoside hydrolase domain-containing protein</fullName>
    </recommendedName>
</protein>
<accession>A0ABD3WCL4</accession>
<comment type="caution">
    <text evidence="3">The sequence shown here is derived from an EMBL/GenBank/DDBJ whole genome shotgun (WGS) entry which is preliminary data.</text>
</comment>
<comment type="similarity">
    <text evidence="1">Belongs to the IUNH family.</text>
</comment>
<dbReference type="SUPFAM" id="SSF53590">
    <property type="entry name" value="Nucleoside hydrolase"/>
    <property type="match status" value="1"/>
</dbReference>
<gene>
    <name evidence="3" type="ORF">ACJMK2_038601</name>
</gene>
<evidence type="ECO:0000313" key="3">
    <source>
        <dbReference type="EMBL" id="KAL3870548.1"/>
    </source>
</evidence>
<sequence>MAEKRLFVIDTDAGVDDAQAILMALSYPDVKVLAITTVSGNTLAAQAGLNISRILQLTNRLEIPVFIGCSETLLGDVKEKDSYHGDDGFGDVPDLNSPTEENIQTEHGVQALIRMSKEHEGEITLICIGPLTNVAIATRMDPDFGKRLKACYIMGGNYKAVGNITTSAEFNFHYDAEAAYVFLNKLFCPITIVTWELCKDHSLEWDLYDRLRSVETEKAKFMRKIEKKAVDFSHANHWPKFVPCDEIAMAAALNPDIIIQSVNVYATVEVNGHFTRGQMVIDWRDFLNKKPNVALVMDIDDKKYVEMLFKAVDDK</sequence>
<dbReference type="Pfam" id="PF01156">
    <property type="entry name" value="IU_nuc_hydro"/>
    <property type="match status" value="1"/>
</dbReference>
<dbReference type="GO" id="GO:0016799">
    <property type="term" value="F:hydrolase activity, hydrolyzing N-glycosyl compounds"/>
    <property type="evidence" value="ECO:0007669"/>
    <property type="project" value="UniProtKB-ARBA"/>
</dbReference>
<proteinExistence type="inferred from homology"/>
<evidence type="ECO:0000259" key="2">
    <source>
        <dbReference type="Pfam" id="PF01156"/>
    </source>
</evidence>
<organism evidence="3 4">
    <name type="scientific">Sinanodonta woodiana</name>
    <name type="common">Chinese pond mussel</name>
    <name type="synonym">Anodonta woodiana</name>
    <dbReference type="NCBI Taxonomy" id="1069815"/>
    <lineage>
        <taxon>Eukaryota</taxon>
        <taxon>Metazoa</taxon>
        <taxon>Spiralia</taxon>
        <taxon>Lophotrochozoa</taxon>
        <taxon>Mollusca</taxon>
        <taxon>Bivalvia</taxon>
        <taxon>Autobranchia</taxon>
        <taxon>Heteroconchia</taxon>
        <taxon>Palaeoheterodonta</taxon>
        <taxon>Unionida</taxon>
        <taxon>Unionoidea</taxon>
        <taxon>Unionidae</taxon>
        <taxon>Unioninae</taxon>
        <taxon>Sinanodonta</taxon>
    </lineage>
</organism>
<name>A0ABD3WCL4_SINWO</name>
<dbReference type="PANTHER" id="PTHR46190">
    <property type="entry name" value="SI:CH211-201H21.5-RELATED"/>
    <property type="match status" value="1"/>
</dbReference>
<dbReference type="InterPro" id="IPR001910">
    <property type="entry name" value="Inosine/uridine_hydrolase_dom"/>
</dbReference>
<feature type="domain" description="Inosine/uridine-preferring nucleoside hydrolase" evidence="2">
    <location>
        <begin position="8"/>
        <end position="305"/>
    </location>
</feature>
<evidence type="ECO:0000256" key="1">
    <source>
        <dbReference type="ARBA" id="ARBA00009176"/>
    </source>
</evidence>
<keyword evidence="4" id="KW-1185">Reference proteome</keyword>
<dbReference type="AlphaFoldDB" id="A0ABD3WCL4"/>
<dbReference type="EMBL" id="JBJQND010000007">
    <property type="protein sequence ID" value="KAL3870548.1"/>
    <property type="molecule type" value="Genomic_DNA"/>
</dbReference>
<reference evidence="3 4" key="1">
    <citation type="submission" date="2024-11" db="EMBL/GenBank/DDBJ databases">
        <title>Chromosome-level genome assembly of the freshwater bivalve Anodonta woodiana.</title>
        <authorList>
            <person name="Chen X."/>
        </authorList>
    </citation>
    <scope>NUCLEOTIDE SEQUENCE [LARGE SCALE GENOMIC DNA]</scope>
    <source>
        <strain evidence="3">MN2024</strain>
        <tissue evidence="3">Gills</tissue>
    </source>
</reference>
<dbReference type="Gene3D" id="3.90.245.10">
    <property type="entry name" value="Ribonucleoside hydrolase-like"/>
    <property type="match status" value="1"/>
</dbReference>
<dbReference type="InterPro" id="IPR036452">
    <property type="entry name" value="Ribo_hydro-like"/>
</dbReference>
<dbReference type="PANTHER" id="PTHR46190:SF1">
    <property type="entry name" value="SI:CH211-201H21.5"/>
    <property type="match status" value="1"/>
</dbReference>
<dbReference type="Proteomes" id="UP001634394">
    <property type="component" value="Unassembled WGS sequence"/>
</dbReference>